<dbReference type="EMBL" id="CP030041">
    <property type="protein sequence ID" value="AWW31826.1"/>
    <property type="molecule type" value="Genomic_DNA"/>
</dbReference>
<name>A0A2Z4IMK4_9BACT</name>
<dbReference type="OrthoDB" id="1488462at2"/>
<evidence type="ECO:0000313" key="2">
    <source>
        <dbReference type="Proteomes" id="UP000248688"/>
    </source>
</evidence>
<sequence length="378" mass="42386">MASSLTTPLPAIHPVLDPLQATFADDADPASGREGTSELECQLEIEDDYGSDSFRRIGEFLNPYSYDTDQAFVFLHRSLSGALAFQRPDLTSSAVQQIDGLVKRYRVQSRDVVDGIEATAFSQSAIFHAWLAGQSYVHNLNDLVSDSAYLFLTSRPLARRLFKKEKITLSILPLISGAATLRTVVKYLDGTPDDTFSSSLGSLTQYRPVYWNYTLPANFDLIKSVDIDITGLTGTAEKLTYRLIHHRPKYFSQIYYGNSLGGFDSLPLTGVMALSNQPTGEVFETAVVPDHDGQEGTYRTFNQKSHDSMILRTGYMPLEEKLALKDMTLRNHTYLVEGNKLRKLLLENTDHLMRTDGVYQHTAEFTARFAFDNLAYSR</sequence>
<dbReference type="KEGG" id="est:DN752_17750"/>
<protein>
    <submittedName>
        <fullName evidence="1">Uncharacterized protein</fullName>
    </submittedName>
</protein>
<accession>A0A2Z4IMK4</accession>
<gene>
    <name evidence="1" type="ORF">DN752_17750</name>
</gene>
<proteinExistence type="predicted"/>
<keyword evidence="2" id="KW-1185">Reference proteome</keyword>
<evidence type="ECO:0000313" key="1">
    <source>
        <dbReference type="EMBL" id="AWW31826.1"/>
    </source>
</evidence>
<dbReference type="AlphaFoldDB" id="A0A2Z4IMK4"/>
<organism evidence="1 2">
    <name type="scientific">Echinicola strongylocentroti</name>
    <dbReference type="NCBI Taxonomy" id="1795355"/>
    <lineage>
        <taxon>Bacteria</taxon>
        <taxon>Pseudomonadati</taxon>
        <taxon>Bacteroidota</taxon>
        <taxon>Cytophagia</taxon>
        <taxon>Cytophagales</taxon>
        <taxon>Cyclobacteriaceae</taxon>
        <taxon>Echinicola</taxon>
    </lineage>
</organism>
<reference evidence="1 2" key="1">
    <citation type="submission" date="2018-06" db="EMBL/GenBank/DDBJ databases">
        <title>Echinicola strongylocentroti sp. nov., isolated from a sea urchin Strongylocentrotus intermedius.</title>
        <authorList>
            <person name="Bae S.S."/>
        </authorList>
    </citation>
    <scope>NUCLEOTIDE SEQUENCE [LARGE SCALE GENOMIC DNA]</scope>
    <source>
        <strain evidence="1 2">MEBiC08714</strain>
    </source>
</reference>
<dbReference type="RefSeq" id="WP_112785199.1">
    <property type="nucleotide sequence ID" value="NZ_CP030041.1"/>
</dbReference>
<dbReference type="Proteomes" id="UP000248688">
    <property type="component" value="Chromosome"/>
</dbReference>